<sequence>MNTCSISEHRVSRASSNNSSAQTPLLPFGTAAASSSIAPVHSNGFGSQGGPDRRSRVRIELVGQKDRSSMGDWKNHLHSLRLYISTLDAANAAHSISRLYVKGRIMGHKRSQRVAKCHTSLIKIEGVEKTEEAKFYFGKRVAYVYKATKEVRGSKIRVIWGRITRSHGNSGVVRAKFAHNIPPQAFAARVRIMLYPSSI</sequence>
<name>M9M1W5_PSEA3</name>
<comment type="similarity">
    <text evidence="1">Belongs to the eukaryotic ribosomal protein eL33 family.</text>
</comment>
<dbReference type="HAMAP" id="MF_00573">
    <property type="entry name" value="Ribosomal_eL33"/>
    <property type="match status" value="1"/>
</dbReference>
<organism evidence="5 6">
    <name type="scientific">Pseudozyma antarctica (strain T-34)</name>
    <name type="common">Yeast</name>
    <name type="synonym">Candida antarctica</name>
    <dbReference type="NCBI Taxonomy" id="1151754"/>
    <lineage>
        <taxon>Eukaryota</taxon>
        <taxon>Fungi</taxon>
        <taxon>Dikarya</taxon>
        <taxon>Basidiomycota</taxon>
        <taxon>Ustilaginomycotina</taxon>
        <taxon>Ustilaginomycetes</taxon>
        <taxon>Ustilaginales</taxon>
        <taxon>Ustilaginaceae</taxon>
        <taxon>Moesziomyces</taxon>
    </lineage>
</organism>
<reference evidence="6" key="1">
    <citation type="journal article" date="2013" name="Genome Announc.">
        <title>Genome sequence of the basidiomycetous yeast Pseudozyma antarctica T-34, a producer of the glycolipid biosurfactants mannosylerythritol lipids.</title>
        <authorList>
            <person name="Morita T."/>
            <person name="Koike H."/>
            <person name="Koyama Y."/>
            <person name="Hagiwara H."/>
            <person name="Ito E."/>
            <person name="Fukuoka T."/>
            <person name="Imura T."/>
            <person name="Machida M."/>
            <person name="Kitamoto D."/>
        </authorList>
    </citation>
    <scope>NUCLEOTIDE SEQUENCE [LARGE SCALE GENOMIC DNA]</scope>
    <source>
        <strain evidence="6">T-34</strain>
    </source>
</reference>
<dbReference type="Proteomes" id="UP000011976">
    <property type="component" value="Unassembled WGS sequence"/>
</dbReference>
<dbReference type="EMBL" id="DF196793">
    <property type="protein sequence ID" value="GAC77679.1"/>
    <property type="molecule type" value="Genomic_DNA"/>
</dbReference>
<dbReference type="FunFam" id="2.40.10.190:FF:000001">
    <property type="entry name" value="60S ribosomal protein L35a"/>
    <property type="match status" value="1"/>
</dbReference>
<dbReference type="GO" id="GO:0003735">
    <property type="term" value="F:structural constituent of ribosome"/>
    <property type="evidence" value="ECO:0007669"/>
    <property type="project" value="InterPro"/>
</dbReference>
<evidence type="ECO:0000313" key="6">
    <source>
        <dbReference type="Proteomes" id="UP000011976"/>
    </source>
</evidence>
<evidence type="ECO:0000256" key="4">
    <source>
        <dbReference type="SAM" id="MobiDB-lite"/>
    </source>
</evidence>
<dbReference type="InterPro" id="IPR038661">
    <property type="entry name" value="Ribosomal_eL33_sf"/>
</dbReference>
<evidence type="ECO:0000256" key="3">
    <source>
        <dbReference type="ARBA" id="ARBA00023274"/>
    </source>
</evidence>
<evidence type="ECO:0000256" key="1">
    <source>
        <dbReference type="ARBA" id="ARBA00009269"/>
    </source>
</evidence>
<keyword evidence="3" id="KW-0687">Ribonucleoprotein</keyword>
<dbReference type="STRING" id="1151754.M9M1W5"/>
<dbReference type="Pfam" id="PF01247">
    <property type="entry name" value="Ribosomal_L35Ae"/>
    <property type="match status" value="1"/>
</dbReference>
<dbReference type="GO" id="GO:0006412">
    <property type="term" value="P:translation"/>
    <property type="evidence" value="ECO:0007669"/>
    <property type="project" value="InterPro"/>
</dbReference>
<evidence type="ECO:0000256" key="2">
    <source>
        <dbReference type="ARBA" id="ARBA00022980"/>
    </source>
</evidence>
<proteinExistence type="inferred from homology"/>
<protein>
    <submittedName>
        <fullName evidence="5">Molecular chaperone</fullName>
    </submittedName>
</protein>
<gene>
    <name evidence="5" type="ORF">PANT_27d00066</name>
</gene>
<dbReference type="GO" id="GO:0005840">
    <property type="term" value="C:ribosome"/>
    <property type="evidence" value="ECO:0007669"/>
    <property type="project" value="UniProtKB-KW"/>
</dbReference>
<feature type="region of interest" description="Disordered" evidence="4">
    <location>
        <begin position="1"/>
        <end position="25"/>
    </location>
</feature>
<dbReference type="SUPFAM" id="SSF50447">
    <property type="entry name" value="Translation proteins"/>
    <property type="match status" value="1"/>
</dbReference>
<keyword evidence="2" id="KW-0689">Ribosomal protein</keyword>
<dbReference type="InterPro" id="IPR009000">
    <property type="entry name" value="Transl_B-barrel_sf"/>
</dbReference>
<dbReference type="GO" id="GO:1990904">
    <property type="term" value="C:ribonucleoprotein complex"/>
    <property type="evidence" value="ECO:0007669"/>
    <property type="project" value="UniProtKB-KW"/>
</dbReference>
<dbReference type="PANTHER" id="PTHR10902">
    <property type="entry name" value="60S RIBOSOMAL PROTEIN L35A"/>
    <property type="match status" value="1"/>
</dbReference>
<evidence type="ECO:0000313" key="5">
    <source>
        <dbReference type="EMBL" id="GAC77679.1"/>
    </source>
</evidence>
<dbReference type="Gene3D" id="2.40.10.190">
    <property type="entry name" value="translation elongation factor selb, chain A, domain 4"/>
    <property type="match status" value="1"/>
</dbReference>
<dbReference type="InterPro" id="IPR001780">
    <property type="entry name" value="Ribosomal_eL33"/>
</dbReference>
<accession>M9M1W5</accession>
<dbReference type="OrthoDB" id="1166329at2759"/>
<dbReference type="AlphaFoldDB" id="M9M1W5"/>